<evidence type="ECO:0000256" key="4">
    <source>
        <dbReference type="ARBA" id="ARBA00022989"/>
    </source>
</evidence>
<feature type="transmembrane region" description="Helical" evidence="8">
    <location>
        <begin position="36"/>
        <end position="55"/>
    </location>
</feature>
<dbReference type="Pfam" id="PF02386">
    <property type="entry name" value="TrkH"/>
    <property type="match status" value="1"/>
</dbReference>
<evidence type="ECO:0000256" key="8">
    <source>
        <dbReference type="SAM" id="Phobius"/>
    </source>
</evidence>
<feature type="transmembrane region" description="Helical" evidence="8">
    <location>
        <begin position="98"/>
        <end position="119"/>
    </location>
</feature>
<name>A0A6A5QRF5_AMPQU</name>
<dbReference type="GO" id="GO:0140107">
    <property type="term" value="F:high-affinity potassium ion transmembrane transporter activity"/>
    <property type="evidence" value="ECO:0007669"/>
    <property type="project" value="TreeGrafter"/>
</dbReference>
<evidence type="ECO:0000313" key="9">
    <source>
        <dbReference type="EMBL" id="KAF1916567.1"/>
    </source>
</evidence>
<feature type="compositionally biased region" description="Basic and acidic residues" evidence="7">
    <location>
        <begin position="145"/>
        <end position="154"/>
    </location>
</feature>
<keyword evidence="3 8" id="KW-0812">Transmembrane</keyword>
<keyword evidence="4 8" id="KW-1133">Transmembrane helix</keyword>
<sequence>MPDPIEELRSPRKAKRDFLRYLRHEFFTLNFYRAHMLYFVVVIAISSVIVYGVGVTHGPKDYRNDHLTYMNALFLCTSAMTTTGLNPVDLGDLSGFQQGVLCVLMLLGSIPFVSAWVVLIRRTLFRKKMADVVKHSRTMRRLVEDIEESNRREQGASTTGRSPLAVRENGQVSGGTQRKRGDKSPKLQPLSKRRTFHHQSGFGFVPTPWETKLARSFFSRVFDRLTSELKPEHHGYLSFKPRLDSKGRFMELSEHDRIELGGVEYRALQALLLILVGYQIFWYTMGTVFLVPYAYRSSTRAILRDAQEGGLNPGWWAFFATVTEFANGGLNILNANFIPFSGKPFVLITAGSLAFLGQTQFPIFLRLTIWIMKKMCPEGSRFKNTLEFLLQHPRRCFLYLFPSRETWYLLFIQISIDITAWLCFEILNIGIPDVEALPTGTRILDGLFQATGLRTSGAYIISFSSLAPACLVAYLVIMYISSYPMVLTLRKTNTYEERSIGLQEHDNSAAGIASHLQKQLAYDIWFQFFAFFLICVIERGHIRNGDPGFTEFSVLFEVTSAYGTVGLSTGVPGQDYSLSGSFASLSKVVMLFVMVRGRHRGLPLAIDRSILLPGEELMRRMDAEYSEQGVYLQEEVEQLREDIEQSGKPLPGMEKGKQDPERMQEGSSSNGDDTHQTRAVAHVA</sequence>
<protein>
    <submittedName>
        <fullName evidence="9">Potassium transport protein-like protein 1</fullName>
    </submittedName>
</protein>
<dbReference type="EMBL" id="ML979135">
    <property type="protein sequence ID" value="KAF1916567.1"/>
    <property type="molecule type" value="Genomic_DNA"/>
</dbReference>
<accession>A0A6A5QRF5</accession>
<gene>
    <name evidence="9" type="ORF">BDU57DRAFT_516755</name>
</gene>
<dbReference type="OrthoDB" id="9999863at2759"/>
<dbReference type="AlphaFoldDB" id="A0A6A5QRF5"/>
<feature type="transmembrane region" description="Helical" evidence="8">
    <location>
        <begin position="345"/>
        <end position="365"/>
    </location>
</feature>
<keyword evidence="5" id="KW-0406">Ion transport</keyword>
<feature type="transmembrane region" description="Helical" evidence="8">
    <location>
        <begin position="67"/>
        <end position="86"/>
    </location>
</feature>
<dbReference type="InterPro" id="IPR051143">
    <property type="entry name" value="TrkH_K-transport"/>
</dbReference>
<evidence type="ECO:0000256" key="3">
    <source>
        <dbReference type="ARBA" id="ARBA00022692"/>
    </source>
</evidence>
<feature type="compositionally biased region" description="Basic and acidic residues" evidence="7">
    <location>
        <begin position="654"/>
        <end position="664"/>
    </location>
</feature>
<dbReference type="Proteomes" id="UP000800096">
    <property type="component" value="Unassembled WGS sequence"/>
</dbReference>
<feature type="region of interest" description="Disordered" evidence="7">
    <location>
        <begin position="145"/>
        <end position="190"/>
    </location>
</feature>
<dbReference type="GO" id="GO:0030007">
    <property type="term" value="P:intracellular potassium ion homeostasis"/>
    <property type="evidence" value="ECO:0007669"/>
    <property type="project" value="TreeGrafter"/>
</dbReference>
<evidence type="ECO:0000256" key="1">
    <source>
        <dbReference type="ARBA" id="ARBA00004141"/>
    </source>
</evidence>
<keyword evidence="10" id="KW-1185">Reference proteome</keyword>
<dbReference type="PANTHER" id="PTHR31064:SF30">
    <property type="entry name" value="HIGH-AFFINITY POTASSIUM TRANSPORT PROTEIN-RELATED"/>
    <property type="match status" value="1"/>
</dbReference>
<dbReference type="GO" id="GO:1990573">
    <property type="term" value="P:potassium ion import across plasma membrane"/>
    <property type="evidence" value="ECO:0007669"/>
    <property type="project" value="TreeGrafter"/>
</dbReference>
<evidence type="ECO:0000256" key="5">
    <source>
        <dbReference type="ARBA" id="ARBA00023065"/>
    </source>
</evidence>
<comment type="subcellular location">
    <subcellularLocation>
        <location evidence="1">Membrane</location>
        <topology evidence="1">Multi-pass membrane protein</topology>
    </subcellularLocation>
</comment>
<evidence type="ECO:0000256" key="6">
    <source>
        <dbReference type="ARBA" id="ARBA00023136"/>
    </source>
</evidence>
<proteinExistence type="predicted"/>
<dbReference type="SUPFAM" id="SSF81324">
    <property type="entry name" value="Voltage-gated potassium channels"/>
    <property type="match status" value="1"/>
</dbReference>
<dbReference type="InterPro" id="IPR003445">
    <property type="entry name" value="Cat_transpt"/>
</dbReference>
<organism evidence="9 10">
    <name type="scientific">Ampelomyces quisqualis</name>
    <name type="common">Powdery mildew agent</name>
    <dbReference type="NCBI Taxonomy" id="50730"/>
    <lineage>
        <taxon>Eukaryota</taxon>
        <taxon>Fungi</taxon>
        <taxon>Dikarya</taxon>
        <taxon>Ascomycota</taxon>
        <taxon>Pezizomycotina</taxon>
        <taxon>Dothideomycetes</taxon>
        <taxon>Pleosporomycetidae</taxon>
        <taxon>Pleosporales</taxon>
        <taxon>Pleosporineae</taxon>
        <taxon>Phaeosphaeriaceae</taxon>
        <taxon>Ampelomyces</taxon>
    </lineage>
</organism>
<keyword evidence="2" id="KW-0813">Transport</keyword>
<evidence type="ECO:0000256" key="2">
    <source>
        <dbReference type="ARBA" id="ARBA00022448"/>
    </source>
</evidence>
<dbReference type="PANTHER" id="PTHR31064">
    <property type="entry name" value="POTASSIUM TRANSPORT PROTEIN DDB_G0292412-RELATED"/>
    <property type="match status" value="1"/>
</dbReference>
<feature type="region of interest" description="Disordered" evidence="7">
    <location>
        <begin position="640"/>
        <end position="684"/>
    </location>
</feature>
<evidence type="ECO:0000256" key="7">
    <source>
        <dbReference type="SAM" id="MobiDB-lite"/>
    </source>
</evidence>
<reference evidence="9" key="1">
    <citation type="journal article" date="2020" name="Stud. Mycol.">
        <title>101 Dothideomycetes genomes: a test case for predicting lifestyles and emergence of pathogens.</title>
        <authorList>
            <person name="Haridas S."/>
            <person name="Albert R."/>
            <person name="Binder M."/>
            <person name="Bloem J."/>
            <person name="Labutti K."/>
            <person name="Salamov A."/>
            <person name="Andreopoulos B."/>
            <person name="Baker S."/>
            <person name="Barry K."/>
            <person name="Bills G."/>
            <person name="Bluhm B."/>
            <person name="Cannon C."/>
            <person name="Castanera R."/>
            <person name="Culley D."/>
            <person name="Daum C."/>
            <person name="Ezra D."/>
            <person name="Gonzalez J."/>
            <person name="Henrissat B."/>
            <person name="Kuo A."/>
            <person name="Liang C."/>
            <person name="Lipzen A."/>
            <person name="Lutzoni F."/>
            <person name="Magnuson J."/>
            <person name="Mondo S."/>
            <person name="Nolan M."/>
            <person name="Ohm R."/>
            <person name="Pangilinan J."/>
            <person name="Park H.-J."/>
            <person name="Ramirez L."/>
            <person name="Alfaro M."/>
            <person name="Sun H."/>
            <person name="Tritt A."/>
            <person name="Yoshinaga Y."/>
            <person name="Zwiers L.-H."/>
            <person name="Turgeon B."/>
            <person name="Goodwin S."/>
            <person name="Spatafora J."/>
            <person name="Crous P."/>
            <person name="Grigoriev I."/>
        </authorList>
    </citation>
    <scope>NUCLEOTIDE SEQUENCE</scope>
    <source>
        <strain evidence="9">HMLAC05119</strain>
    </source>
</reference>
<feature type="transmembrane region" description="Helical" evidence="8">
    <location>
        <begin position="458"/>
        <end position="480"/>
    </location>
</feature>
<keyword evidence="6 8" id="KW-0472">Membrane</keyword>
<dbReference type="GO" id="GO:0005886">
    <property type="term" value="C:plasma membrane"/>
    <property type="evidence" value="ECO:0007669"/>
    <property type="project" value="TreeGrafter"/>
</dbReference>
<evidence type="ECO:0000313" key="10">
    <source>
        <dbReference type="Proteomes" id="UP000800096"/>
    </source>
</evidence>
<feature type="transmembrane region" description="Helical" evidence="8">
    <location>
        <begin position="270"/>
        <end position="295"/>
    </location>
</feature>